<protein>
    <submittedName>
        <fullName evidence="2">Uncharacterized protein</fullName>
    </submittedName>
</protein>
<organism evidence="2 3">
    <name type="scientific">Rhodocollybia butyracea</name>
    <dbReference type="NCBI Taxonomy" id="206335"/>
    <lineage>
        <taxon>Eukaryota</taxon>
        <taxon>Fungi</taxon>
        <taxon>Dikarya</taxon>
        <taxon>Basidiomycota</taxon>
        <taxon>Agaricomycotina</taxon>
        <taxon>Agaricomycetes</taxon>
        <taxon>Agaricomycetidae</taxon>
        <taxon>Agaricales</taxon>
        <taxon>Marasmiineae</taxon>
        <taxon>Omphalotaceae</taxon>
        <taxon>Rhodocollybia</taxon>
    </lineage>
</organism>
<dbReference type="Proteomes" id="UP000772434">
    <property type="component" value="Unassembled WGS sequence"/>
</dbReference>
<evidence type="ECO:0000313" key="3">
    <source>
        <dbReference type="Proteomes" id="UP000772434"/>
    </source>
</evidence>
<accession>A0A9P5P5V7</accession>
<comment type="caution">
    <text evidence="2">The sequence shown here is derived from an EMBL/GenBank/DDBJ whole genome shotgun (WGS) entry which is preliminary data.</text>
</comment>
<reference evidence="2" key="1">
    <citation type="submission" date="2020-11" db="EMBL/GenBank/DDBJ databases">
        <authorList>
            <consortium name="DOE Joint Genome Institute"/>
            <person name="Ahrendt S."/>
            <person name="Riley R."/>
            <person name="Andreopoulos W."/>
            <person name="Labutti K."/>
            <person name="Pangilinan J."/>
            <person name="Ruiz-Duenas F.J."/>
            <person name="Barrasa J.M."/>
            <person name="Sanchez-Garcia M."/>
            <person name="Camarero S."/>
            <person name="Miyauchi S."/>
            <person name="Serrano A."/>
            <person name="Linde D."/>
            <person name="Babiker R."/>
            <person name="Drula E."/>
            <person name="Ayuso-Fernandez I."/>
            <person name="Pacheco R."/>
            <person name="Padilla G."/>
            <person name="Ferreira P."/>
            <person name="Barriuso J."/>
            <person name="Kellner H."/>
            <person name="Castanera R."/>
            <person name="Alfaro M."/>
            <person name="Ramirez L."/>
            <person name="Pisabarro A.G."/>
            <person name="Kuo A."/>
            <person name="Tritt A."/>
            <person name="Lipzen A."/>
            <person name="He G."/>
            <person name="Yan M."/>
            <person name="Ng V."/>
            <person name="Cullen D."/>
            <person name="Martin F."/>
            <person name="Rosso M.-N."/>
            <person name="Henrissat B."/>
            <person name="Hibbett D."/>
            <person name="Martinez A.T."/>
            <person name="Grigoriev I.V."/>
        </authorList>
    </citation>
    <scope>NUCLEOTIDE SEQUENCE</scope>
    <source>
        <strain evidence="2">AH 40177</strain>
    </source>
</reference>
<feature type="region of interest" description="Disordered" evidence="1">
    <location>
        <begin position="42"/>
        <end position="71"/>
    </location>
</feature>
<evidence type="ECO:0000313" key="2">
    <source>
        <dbReference type="EMBL" id="KAF9030412.1"/>
    </source>
</evidence>
<gene>
    <name evidence="2" type="ORF">BDP27DRAFT_1409953</name>
</gene>
<evidence type="ECO:0000256" key="1">
    <source>
        <dbReference type="SAM" id="MobiDB-lite"/>
    </source>
</evidence>
<sequence>MATIYALLDTYGAVRGEDFWLWLLGAKSLISIHSFIIIQTPSTRDPKSQGHRAANERRDREHGTRGDLETLKDEKGKDELLDMYVEYFRKGHLSKGLGIHLLKSLSTEDCFKYVAPEEGREEKLGAASRVDES</sequence>
<name>A0A9P5P5V7_9AGAR</name>
<dbReference type="EMBL" id="JADNRY010000669">
    <property type="protein sequence ID" value="KAF9030412.1"/>
    <property type="molecule type" value="Genomic_DNA"/>
</dbReference>
<feature type="compositionally biased region" description="Basic and acidic residues" evidence="1">
    <location>
        <begin position="44"/>
        <end position="71"/>
    </location>
</feature>
<proteinExistence type="predicted"/>
<dbReference type="AlphaFoldDB" id="A0A9P5P5V7"/>
<keyword evidence="3" id="KW-1185">Reference proteome</keyword>